<keyword evidence="2" id="KW-1185">Reference proteome</keyword>
<dbReference type="AlphaFoldDB" id="A0A453B4C6"/>
<name>A0A453B4C6_AEGTS</name>
<sequence>EDGAGESDLGFSKWADKLRGGAPGICGVDSNVIDNDLLCTAALAVFSGVECECCEPRTVQFGISWVVGLGWLDCG</sequence>
<reference evidence="1" key="3">
    <citation type="journal article" date="2017" name="Nature">
        <title>Genome sequence of the progenitor of the wheat D genome Aegilops tauschii.</title>
        <authorList>
            <person name="Luo M.C."/>
            <person name="Gu Y.Q."/>
            <person name="Puiu D."/>
            <person name="Wang H."/>
            <person name="Twardziok S.O."/>
            <person name="Deal K.R."/>
            <person name="Huo N."/>
            <person name="Zhu T."/>
            <person name="Wang L."/>
            <person name="Wang Y."/>
            <person name="McGuire P.E."/>
            <person name="Liu S."/>
            <person name="Long H."/>
            <person name="Ramasamy R.K."/>
            <person name="Rodriguez J.C."/>
            <person name="Van S.L."/>
            <person name="Yuan L."/>
            <person name="Wang Z."/>
            <person name="Xia Z."/>
            <person name="Xiao L."/>
            <person name="Anderson O.D."/>
            <person name="Ouyang S."/>
            <person name="Liang Y."/>
            <person name="Zimin A.V."/>
            <person name="Pertea G."/>
            <person name="Qi P."/>
            <person name="Bennetzen J.L."/>
            <person name="Dai X."/>
            <person name="Dawson M.W."/>
            <person name="Muller H.G."/>
            <person name="Kugler K."/>
            <person name="Rivarola-Duarte L."/>
            <person name="Spannagl M."/>
            <person name="Mayer K.F.X."/>
            <person name="Lu F.H."/>
            <person name="Bevan M.W."/>
            <person name="Leroy P."/>
            <person name="Li P."/>
            <person name="You F.M."/>
            <person name="Sun Q."/>
            <person name="Liu Z."/>
            <person name="Lyons E."/>
            <person name="Wicker T."/>
            <person name="Salzberg S.L."/>
            <person name="Devos K.M."/>
            <person name="Dvorak J."/>
        </authorList>
    </citation>
    <scope>NUCLEOTIDE SEQUENCE [LARGE SCALE GENOMIC DNA]</scope>
    <source>
        <strain evidence="1">cv. AL8/78</strain>
    </source>
</reference>
<accession>A0A453B4C6</accession>
<reference evidence="1" key="5">
    <citation type="journal article" date="2021" name="G3 (Bethesda)">
        <title>Aegilops tauschii genome assembly Aet v5.0 features greater sequence contiguity and improved annotation.</title>
        <authorList>
            <person name="Wang L."/>
            <person name="Zhu T."/>
            <person name="Rodriguez J.C."/>
            <person name="Deal K.R."/>
            <person name="Dubcovsky J."/>
            <person name="McGuire P.E."/>
            <person name="Lux T."/>
            <person name="Spannagl M."/>
            <person name="Mayer K.F.X."/>
            <person name="Baldrich P."/>
            <person name="Meyers B.C."/>
            <person name="Huo N."/>
            <person name="Gu Y.Q."/>
            <person name="Zhou H."/>
            <person name="Devos K.M."/>
            <person name="Bennetzen J.L."/>
            <person name="Unver T."/>
            <person name="Budak H."/>
            <person name="Gulick P.J."/>
            <person name="Galiba G."/>
            <person name="Kalapos B."/>
            <person name="Nelson D.R."/>
            <person name="Li P."/>
            <person name="You F.M."/>
            <person name="Luo M.C."/>
            <person name="Dvorak J."/>
        </authorList>
    </citation>
    <scope>NUCLEOTIDE SEQUENCE [LARGE SCALE GENOMIC DNA]</scope>
    <source>
        <strain evidence="1">cv. AL8/78</strain>
    </source>
</reference>
<dbReference type="Gramene" id="AET2Gv20359100.3">
    <property type="protein sequence ID" value="AET2Gv20359100.3"/>
    <property type="gene ID" value="AET2Gv20359100"/>
</dbReference>
<organism evidence="1 2">
    <name type="scientific">Aegilops tauschii subsp. strangulata</name>
    <name type="common">Goatgrass</name>
    <dbReference type="NCBI Taxonomy" id="200361"/>
    <lineage>
        <taxon>Eukaryota</taxon>
        <taxon>Viridiplantae</taxon>
        <taxon>Streptophyta</taxon>
        <taxon>Embryophyta</taxon>
        <taxon>Tracheophyta</taxon>
        <taxon>Spermatophyta</taxon>
        <taxon>Magnoliopsida</taxon>
        <taxon>Liliopsida</taxon>
        <taxon>Poales</taxon>
        <taxon>Poaceae</taxon>
        <taxon>BOP clade</taxon>
        <taxon>Pooideae</taxon>
        <taxon>Triticodae</taxon>
        <taxon>Triticeae</taxon>
        <taxon>Triticinae</taxon>
        <taxon>Aegilops</taxon>
    </lineage>
</organism>
<evidence type="ECO:0000313" key="2">
    <source>
        <dbReference type="Proteomes" id="UP000015105"/>
    </source>
</evidence>
<evidence type="ECO:0000313" key="1">
    <source>
        <dbReference type="EnsemblPlants" id="AET2Gv20359100.3"/>
    </source>
</evidence>
<dbReference type="Proteomes" id="UP000015105">
    <property type="component" value="Chromosome 2D"/>
</dbReference>
<reference evidence="2" key="2">
    <citation type="journal article" date="2017" name="Nat. Plants">
        <title>The Aegilops tauschii genome reveals multiple impacts of transposons.</title>
        <authorList>
            <person name="Zhao G."/>
            <person name="Zou C."/>
            <person name="Li K."/>
            <person name="Wang K."/>
            <person name="Li T."/>
            <person name="Gao L."/>
            <person name="Zhang X."/>
            <person name="Wang H."/>
            <person name="Yang Z."/>
            <person name="Liu X."/>
            <person name="Jiang W."/>
            <person name="Mao L."/>
            <person name="Kong X."/>
            <person name="Jiao Y."/>
            <person name="Jia J."/>
        </authorList>
    </citation>
    <scope>NUCLEOTIDE SEQUENCE [LARGE SCALE GENOMIC DNA]</scope>
    <source>
        <strain evidence="2">cv. AL8/78</strain>
    </source>
</reference>
<reference evidence="1" key="4">
    <citation type="submission" date="2019-03" db="UniProtKB">
        <authorList>
            <consortium name="EnsemblPlants"/>
        </authorList>
    </citation>
    <scope>IDENTIFICATION</scope>
</reference>
<proteinExistence type="predicted"/>
<dbReference type="EnsemblPlants" id="AET2Gv20359100.3">
    <property type="protein sequence ID" value="AET2Gv20359100.3"/>
    <property type="gene ID" value="AET2Gv20359100"/>
</dbReference>
<reference evidence="2" key="1">
    <citation type="journal article" date="2014" name="Science">
        <title>Ancient hybridizations among the ancestral genomes of bread wheat.</title>
        <authorList>
            <consortium name="International Wheat Genome Sequencing Consortium,"/>
            <person name="Marcussen T."/>
            <person name="Sandve S.R."/>
            <person name="Heier L."/>
            <person name="Spannagl M."/>
            <person name="Pfeifer M."/>
            <person name="Jakobsen K.S."/>
            <person name="Wulff B.B."/>
            <person name="Steuernagel B."/>
            <person name="Mayer K.F."/>
            <person name="Olsen O.A."/>
        </authorList>
    </citation>
    <scope>NUCLEOTIDE SEQUENCE [LARGE SCALE GENOMIC DNA]</scope>
    <source>
        <strain evidence="2">cv. AL8/78</strain>
    </source>
</reference>
<protein>
    <submittedName>
        <fullName evidence="1">Uncharacterized protein</fullName>
    </submittedName>
</protein>